<evidence type="ECO:0000313" key="19">
    <source>
        <dbReference type="EMBL" id="OVA13312.1"/>
    </source>
</evidence>
<feature type="signal peptide" evidence="17">
    <location>
        <begin position="1"/>
        <end position="26"/>
    </location>
</feature>
<dbReference type="InterPro" id="IPR011009">
    <property type="entry name" value="Kinase-like_dom_sf"/>
</dbReference>
<dbReference type="GO" id="GO:0005524">
    <property type="term" value="F:ATP binding"/>
    <property type="evidence" value="ECO:0007669"/>
    <property type="project" value="InterPro"/>
</dbReference>
<dbReference type="Proteomes" id="UP000195402">
    <property type="component" value="Unassembled WGS sequence"/>
</dbReference>
<evidence type="ECO:0000256" key="16">
    <source>
        <dbReference type="SAM" id="Phobius"/>
    </source>
</evidence>
<dbReference type="GO" id="GO:0004674">
    <property type="term" value="F:protein serine/threonine kinase activity"/>
    <property type="evidence" value="ECO:0007669"/>
    <property type="project" value="UniProtKB-KW"/>
</dbReference>
<dbReference type="OMA" id="YGAVPEH"/>
<sequence length="746" mass="82926">MEKNCASLDFLFSIFILFLVLPISFSQLTPSENRILFRIQQILEFPPALQGFSNWTNFCYLPPTKSLTIVCSENHITELTVVGNKFPSSLSPKPTGKDFVVSEQTLSERFSIDSFFTTLTKLSSLKVLSLVSLGLWGPLPAKISRFKSLEMLNLSSNFIYGEIPARISSFKNLQSLVLADNLFNGSVPDLSALSVLEELDLSRNFVGPEFPSTGNKVVSVILRNNTFRSLIPPGLKNFDQLQRLDVSFNQFIGKIPPFLVSLPSIEYLNLAGNKLTGTLQTDVSCSSKLGFVDFSHNLLSGKVPLCIRSNSSNRVVLYSWNCLSDGDLKYQNPNSFCHEEALAVKPPSMVQEKGSSSKLGLILGIIGGVIGGFVVLGLLILIIFRRMEGRQAENNSYEKADIRKDSLRLAPKLLTDARHVTPAMRLGALGLPQYHVFSFEEIEEATNNFDPANLMGEGSQGQLYKGRLRDGSVVVVRCLKLMQRHSSQSLLRHMDVISKIRYRHLVSILGHCIINYQDYSNGATTIFLIFEYVSNGTLRSHLTDWRKKDMMKWSQRMSVTVGVARGIQFLHTGVTPGIFGNNLKIENIFLDENLTAKISTYFLPMPFLAGSESPFKGVESMDHIDSAGDGEKDDVYQLGVILLEVITGKQITSQSEVDVQRLELEGALTDASSQLLLREVADPSLRGTFAFASLKTTAEITINCLSKDPSQRPSIEDILWHLQYSVQVQEGWMTSGEISMTQTYTA</sequence>
<evidence type="ECO:0000256" key="14">
    <source>
        <dbReference type="ARBA" id="ARBA00047899"/>
    </source>
</evidence>
<keyword evidence="7 17" id="KW-0732">Signal</keyword>
<dbReference type="AlphaFoldDB" id="A0A200QSA2"/>
<dbReference type="PANTHER" id="PTHR48006:SF73">
    <property type="entry name" value="PROTEIN KINASE DOMAIN-CONTAINING PROTEIN"/>
    <property type="match status" value="1"/>
</dbReference>
<evidence type="ECO:0000256" key="1">
    <source>
        <dbReference type="ARBA" id="ARBA00004479"/>
    </source>
</evidence>
<comment type="caution">
    <text evidence="19">The sequence shown here is derived from an EMBL/GenBank/DDBJ whole genome shotgun (WGS) entry which is preliminary data.</text>
</comment>
<protein>
    <recommendedName>
        <fullName evidence="2">non-specific serine/threonine protein kinase</fullName>
        <ecNumber evidence="2">2.7.11.1</ecNumber>
    </recommendedName>
</protein>
<comment type="catalytic activity">
    <reaction evidence="14">
        <text>L-threonyl-[protein] + ATP = O-phospho-L-threonyl-[protein] + ADP + H(+)</text>
        <dbReference type="Rhea" id="RHEA:46608"/>
        <dbReference type="Rhea" id="RHEA-COMP:11060"/>
        <dbReference type="Rhea" id="RHEA-COMP:11605"/>
        <dbReference type="ChEBI" id="CHEBI:15378"/>
        <dbReference type="ChEBI" id="CHEBI:30013"/>
        <dbReference type="ChEBI" id="CHEBI:30616"/>
        <dbReference type="ChEBI" id="CHEBI:61977"/>
        <dbReference type="ChEBI" id="CHEBI:456216"/>
        <dbReference type="EC" id="2.7.11.1"/>
    </reaction>
</comment>
<dbReference type="Pfam" id="PF00069">
    <property type="entry name" value="Pkinase"/>
    <property type="match status" value="1"/>
</dbReference>
<dbReference type="Gene3D" id="1.10.510.10">
    <property type="entry name" value="Transferase(Phosphotransferase) domain 1"/>
    <property type="match status" value="1"/>
</dbReference>
<dbReference type="Gene3D" id="3.80.10.10">
    <property type="entry name" value="Ribonuclease Inhibitor"/>
    <property type="match status" value="2"/>
</dbReference>
<dbReference type="STRING" id="56857.A0A200QSA2"/>
<dbReference type="PANTHER" id="PTHR48006">
    <property type="entry name" value="LEUCINE-RICH REPEAT-CONTAINING PROTEIN DDB_G0281931-RELATED"/>
    <property type="match status" value="1"/>
</dbReference>
<evidence type="ECO:0000256" key="15">
    <source>
        <dbReference type="ARBA" id="ARBA00048679"/>
    </source>
</evidence>
<evidence type="ECO:0000256" key="12">
    <source>
        <dbReference type="ARBA" id="ARBA00023170"/>
    </source>
</evidence>
<dbReference type="Gene3D" id="3.30.200.20">
    <property type="entry name" value="Phosphorylase Kinase, domain 1"/>
    <property type="match status" value="1"/>
</dbReference>
<keyword evidence="11 16" id="KW-0472">Membrane</keyword>
<dbReference type="GO" id="GO:0016020">
    <property type="term" value="C:membrane"/>
    <property type="evidence" value="ECO:0007669"/>
    <property type="project" value="UniProtKB-SubCell"/>
</dbReference>
<keyword evidence="10 16" id="KW-1133">Transmembrane helix</keyword>
<dbReference type="InterPro" id="IPR032675">
    <property type="entry name" value="LRR_dom_sf"/>
</dbReference>
<evidence type="ECO:0000259" key="18">
    <source>
        <dbReference type="PROSITE" id="PS50011"/>
    </source>
</evidence>
<evidence type="ECO:0000256" key="17">
    <source>
        <dbReference type="SAM" id="SignalP"/>
    </source>
</evidence>
<dbReference type="OrthoDB" id="676979at2759"/>
<dbReference type="PROSITE" id="PS50011">
    <property type="entry name" value="PROTEIN_KINASE_DOM"/>
    <property type="match status" value="1"/>
</dbReference>
<dbReference type="SUPFAM" id="SSF56112">
    <property type="entry name" value="Protein kinase-like (PK-like)"/>
    <property type="match status" value="1"/>
</dbReference>
<evidence type="ECO:0000256" key="4">
    <source>
        <dbReference type="ARBA" id="ARBA00022614"/>
    </source>
</evidence>
<evidence type="ECO:0000313" key="20">
    <source>
        <dbReference type="Proteomes" id="UP000195402"/>
    </source>
</evidence>
<keyword evidence="20" id="KW-1185">Reference proteome</keyword>
<dbReference type="Pfam" id="PF00560">
    <property type="entry name" value="LRR_1"/>
    <property type="match status" value="1"/>
</dbReference>
<name>A0A200QSA2_MACCD</name>
<dbReference type="InterPro" id="IPR000719">
    <property type="entry name" value="Prot_kinase_dom"/>
</dbReference>
<feature type="chain" id="PRO_5012939311" description="non-specific serine/threonine protein kinase" evidence="17">
    <location>
        <begin position="27"/>
        <end position="746"/>
    </location>
</feature>
<comment type="subcellular location">
    <subcellularLocation>
        <location evidence="1">Membrane</location>
        <topology evidence="1">Single-pass type I membrane protein</topology>
    </subcellularLocation>
</comment>
<keyword evidence="5" id="KW-0808">Transferase</keyword>
<feature type="transmembrane region" description="Helical" evidence="16">
    <location>
        <begin position="359"/>
        <end position="384"/>
    </location>
</feature>
<evidence type="ECO:0000256" key="6">
    <source>
        <dbReference type="ARBA" id="ARBA00022692"/>
    </source>
</evidence>
<evidence type="ECO:0000256" key="3">
    <source>
        <dbReference type="ARBA" id="ARBA00022527"/>
    </source>
</evidence>
<keyword evidence="6 16" id="KW-0812">Transmembrane</keyword>
<keyword evidence="13" id="KW-0325">Glycoprotein</keyword>
<dbReference type="EC" id="2.7.11.1" evidence="2"/>
<keyword evidence="12" id="KW-0675">Receptor</keyword>
<comment type="catalytic activity">
    <reaction evidence="15">
        <text>L-seryl-[protein] + ATP = O-phospho-L-seryl-[protein] + ADP + H(+)</text>
        <dbReference type="Rhea" id="RHEA:17989"/>
        <dbReference type="Rhea" id="RHEA-COMP:9863"/>
        <dbReference type="Rhea" id="RHEA-COMP:11604"/>
        <dbReference type="ChEBI" id="CHEBI:15378"/>
        <dbReference type="ChEBI" id="CHEBI:29999"/>
        <dbReference type="ChEBI" id="CHEBI:30616"/>
        <dbReference type="ChEBI" id="CHEBI:83421"/>
        <dbReference type="ChEBI" id="CHEBI:456216"/>
        <dbReference type="EC" id="2.7.11.1"/>
    </reaction>
</comment>
<dbReference type="InterPro" id="IPR051824">
    <property type="entry name" value="LRR_Rcpt-Like_S/T_Kinase"/>
</dbReference>
<reference evidence="19 20" key="1">
    <citation type="journal article" date="2017" name="Mol. Plant">
        <title>The Genome of Medicinal Plant Macleaya cordata Provides New Insights into Benzylisoquinoline Alkaloids Metabolism.</title>
        <authorList>
            <person name="Liu X."/>
            <person name="Liu Y."/>
            <person name="Huang P."/>
            <person name="Ma Y."/>
            <person name="Qing Z."/>
            <person name="Tang Q."/>
            <person name="Cao H."/>
            <person name="Cheng P."/>
            <person name="Zheng Y."/>
            <person name="Yuan Z."/>
            <person name="Zhou Y."/>
            <person name="Liu J."/>
            <person name="Tang Z."/>
            <person name="Zhuo Y."/>
            <person name="Zhang Y."/>
            <person name="Yu L."/>
            <person name="Huang J."/>
            <person name="Yang P."/>
            <person name="Peng Q."/>
            <person name="Zhang J."/>
            <person name="Jiang W."/>
            <person name="Zhang Z."/>
            <person name="Lin K."/>
            <person name="Ro D.K."/>
            <person name="Chen X."/>
            <person name="Xiong X."/>
            <person name="Shang Y."/>
            <person name="Huang S."/>
            <person name="Zeng J."/>
        </authorList>
    </citation>
    <scope>NUCLEOTIDE SEQUENCE [LARGE SCALE GENOMIC DNA]</scope>
    <source>
        <strain evidence="20">cv. BLH2017</strain>
        <tissue evidence="19">Root</tissue>
    </source>
</reference>
<organism evidence="19 20">
    <name type="scientific">Macleaya cordata</name>
    <name type="common">Five-seeded plume-poppy</name>
    <name type="synonym">Bocconia cordata</name>
    <dbReference type="NCBI Taxonomy" id="56857"/>
    <lineage>
        <taxon>Eukaryota</taxon>
        <taxon>Viridiplantae</taxon>
        <taxon>Streptophyta</taxon>
        <taxon>Embryophyta</taxon>
        <taxon>Tracheophyta</taxon>
        <taxon>Spermatophyta</taxon>
        <taxon>Magnoliopsida</taxon>
        <taxon>Ranunculales</taxon>
        <taxon>Papaveraceae</taxon>
        <taxon>Papaveroideae</taxon>
        <taxon>Macleaya</taxon>
    </lineage>
</organism>
<keyword evidence="4" id="KW-0433">Leucine-rich repeat</keyword>
<proteinExistence type="predicted"/>
<dbReference type="FunFam" id="3.80.10.10:FF:000673">
    <property type="entry name" value="Probable LRR receptor-like serine/threonine-protein kinase At2g02780"/>
    <property type="match status" value="1"/>
</dbReference>
<dbReference type="InParanoid" id="A0A200QSA2"/>
<evidence type="ECO:0000256" key="10">
    <source>
        <dbReference type="ARBA" id="ARBA00022989"/>
    </source>
</evidence>
<evidence type="ECO:0000256" key="9">
    <source>
        <dbReference type="ARBA" id="ARBA00022777"/>
    </source>
</evidence>
<accession>A0A200QSA2</accession>
<dbReference type="EMBL" id="MVGT01001150">
    <property type="protein sequence ID" value="OVA13312.1"/>
    <property type="molecule type" value="Genomic_DNA"/>
</dbReference>
<dbReference type="FunFam" id="1.10.510.10:FF:000431">
    <property type="entry name" value="Putative inactive leucine-rich repeat receptor-like protein kinase"/>
    <property type="match status" value="1"/>
</dbReference>
<dbReference type="SMART" id="SM00220">
    <property type="entry name" value="S_TKc"/>
    <property type="match status" value="1"/>
</dbReference>
<dbReference type="SUPFAM" id="SSF52047">
    <property type="entry name" value="RNI-like"/>
    <property type="match status" value="1"/>
</dbReference>
<evidence type="ECO:0000256" key="7">
    <source>
        <dbReference type="ARBA" id="ARBA00022729"/>
    </source>
</evidence>
<evidence type="ECO:0000256" key="13">
    <source>
        <dbReference type="ARBA" id="ARBA00023180"/>
    </source>
</evidence>
<keyword evidence="9 19" id="KW-0418">Kinase</keyword>
<dbReference type="InterPro" id="IPR001611">
    <property type="entry name" value="Leu-rich_rpt"/>
</dbReference>
<feature type="domain" description="Protein kinase" evidence="18">
    <location>
        <begin position="449"/>
        <end position="724"/>
    </location>
</feature>
<keyword evidence="8" id="KW-0677">Repeat</keyword>
<evidence type="ECO:0000256" key="8">
    <source>
        <dbReference type="ARBA" id="ARBA00022737"/>
    </source>
</evidence>
<dbReference type="FunCoup" id="A0A200QSA2">
    <property type="interactions" value="982"/>
</dbReference>
<evidence type="ECO:0000256" key="2">
    <source>
        <dbReference type="ARBA" id="ARBA00012513"/>
    </source>
</evidence>
<keyword evidence="3" id="KW-0723">Serine/threonine-protein kinase</keyword>
<evidence type="ECO:0000256" key="11">
    <source>
        <dbReference type="ARBA" id="ARBA00023136"/>
    </source>
</evidence>
<evidence type="ECO:0000256" key="5">
    <source>
        <dbReference type="ARBA" id="ARBA00022679"/>
    </source>
</evidence>
<gene>
    <name evidence="19" type="ORF">BVC80_285g27</name>
</gene>